<dbReference type="InterPro" id="IPR037914">
    <property type="entry name" value="SpoVT-AbrB_sf"/>
</dbReference>
<reference evidence="2 3" key="1">
    <citation type="submission" date="2020-10" db="EMBL/GenBank/DDBJ databases">
        <title>Sequencing the genomes of 1000 actinobacteria strains.</title>
        <authorList>
            <person name="Klenk H.-P."/>
        </authorList>
    </citation>
    <scope>NUCLEOTIDE SEQUENCE [LARGE SCALE GENOMIC DNA]</scope>
    <source>
        <strain evidence="2 3">DSM 43748</strain>
    </source>
</reference>
<dbReference type="EMBL" id="JADBEF010000001">
    <property type="protein sequence ID" value="MBE1564280.1"/>
    <property type="molecule type" value="Genomic_DNA"/>
</dbReference>
<sequence>MNTRIGDRSMRINSKGQVTIPAPLREKYDLHEGDEVDVVEVGDSLQIIRRGGAESRGKRLTRHMRGKATRRMSTDQLMELLRGE</sequence>
<evidence type="ECO:0000313" key="3">
    <source>
        <dbReference type="Proteomes" id="UP000661607"/>
    </source>
</evidence>
<dbReference type="SUPFAM" id="SSF89447">
    <property type="entry name" value="AbrB/MazE/MraZ-like"/>
    <property type="match status" value="1"/>
</dbReference>
<evidence type="ECO:0000313" key="2">
    <source>
        <dbReference type="EMBL" id="MBE1564280.1"/>
    </source>
</evidence>
<name>A0ABR9KQH5_9ACTN</name>
<dbReference type="InterPro" id="IPR007159">
    <property type="entry name" value="SpoVT-AbrB_dom"/>
</dbReference>
<evidence type="ECO:0000259" key="1">
    <source>
        <dbReference type="SMART" id="SM00966"/>
    </source>
</evidence>
<dbReference type="Gene3D" id="2.10.260.10">
    <property type="match status" value="1"/>
</dbReference>
<organism evidence="2 3">
    <name type="scientific">Nonomuraea africana</name>
    <dbReference type="NCBI Taxonomy" id="46171"/>
    <lineage>
        <taxon>Bacteria</taxon>
        <taxon>Bacillati</taxon>
        <taxon>Actinomycetota</taxon>
        <taxon>Actinomycetes</taxon>
        <taxon>Streptosporangiales</taxon>
        <taxon>Streptosporangiaceae</taxon>
        <taxon>Nonomuraea</taxon>
    </lineage>
</organism>
<proteinExistence type="predicted"/>
<feature type="domain" description="SpoVT-AbrB" evidence="1">
    <location>
        <begin position="10"/>
        <end position="55"/>
    </location>
</feature>
<dbReference type="Proteomes" id="UP000661607">
    <property type="component" value="Unassembled WGS sequence"/>
</dbReference>
<dbReference type="SMART" id="SM00966">
    <property type="entry name" value="SpoVT_AbrB"/>
    <property type="match status" value="1"/>
</dbReference>
<dbReference type="NCBIfam" id="TIGR01439">
    <property type="entry name" value="lp_hng_hel_AbrB"/>
    <property type="match status" value="1"/>
</dbReference>
<comment type="caution">
    <text evidence="2">The sequence shown here is derived from an EMBL/GenBank/DDBJ whole genome shotgun (WGS) entry which is preliminary data.</text>
</comment>
<dbReference type="RefSeq" id="WP_225958941.1">
    <property type="nucleotide sequence ID" value="NZ_BAAASY010000008.1"/>
</dbReference>
<gene>
    <name evidence="2" type="ORF">H4W81_007059</name>
</gene>
<keyword evidence="3" id="KW-1185">Reference proteome</keyword>
<dbReference type="Pfam" id="PF04014">
    <property type="entry name" value="MazE_antitoxin"/>
    <property type="match status" value="1"/>
</dbReference>
<protein>
    <submittedName>
        <fullName evidence="2">AbrB family looped-hinge helix DNA binding protein</fullName>
    </submittedName>
</protein>
<accession>A0ABR9KQH5</accession>